<dbReference type="AlphaFoldDB" id="A0A1L4D274"/>
<organism evidence="3 4">
    <name type="scientific">Silvanigrella aquatica</name>
    <dbReference type="NCBI Taxonomy" id="1915309"/>
    <lineage>
        <taxon>Bacteria</taxon>
        <taxon>Pseudomonadati</taxon>
        <taxon>Bdellovibrionota</taxon>
        <taxon>Oligoflexia</taxon>
        <taxon>Silvanigrellales</taxon>
        <taxon>Silvanigrellaceae</taxon>
        <taxon>Silvanigrella</taxon>
    </lineage>
</organism>
<evidence type="ECO:0000256" key="1">
    <source>
        <dbReference type="ARBA" id="ARBA00022603"/>
    </source>
</evidence>
<name>A0A1L4D274_9BACT</name>
<proteinExistence type="predicted"/>
<keyword evidence="2" id="KW-0808">Transferase</keyword>
<dbReference type="RefSeq" id="WP_233231148.1">
    <property type="nucleotide sequence ID" value="NZ_CP017834.1"/>
</dbReference>
<dbReference type="GO" id="GO:0008168">
    <property type="term" value="F:methyltransferase activity"/>
    <property type="evidence" value="ECO:0007669"/>
    <property type="project" value="UniProtKB-KW"/>
</dbReference>
<evidence type="ECO:0000313" key="4">
    <source>
        <dbReference type="Proteomes" id="UP000184731"/>
    </source>
</evidence>
<dbReference type="SUPFAM" id="SSF53335">
    <property type="entry name" value="S-adenosyl-L-methionine-dependent methyltransferases"/>
    <property type="match status" value="1"/>
</dbReference>
<dbReference type="GO" id="GO:0032259">
    <property type="term" value="P:methylation"/>
    <property type="evidence" value="ECO:0007669"/>
    <property type="project" value="UniProtKB-KW"/>
</dbReference>
<dbReference type="STRING" id="1915309.AXG55_10415"/>
<reference evidence="3 4" key="1">
    <citation type="submission" date="2016-10" db="EMBL/GenBank/DDBJ databases">
        <title>Silvanigrella aquatica sp. nov., isolated from a freshwater lake located in the Black Forest, Germany, description of Silvanigrellaceae fam. nov., Silvanigrellales ord. nov., reclassification of the order Bdellovibrionales in the class Oligoflexia, reclassification of the families Bacteriovoracaceae and Halobacteriovoraceae in the new order Bacteriovoracales ord. nov., and reclassification of the family Pseudobacteriovoracaceae in the order Oligoflexiales.</title>
        <authorList>
            <person name="Hahn M.W."/>
            <person name="Schmidt J."/>
            <person name="Koll U."/>
            <person name="Rohde M."/>
            <person name="Verbag S."/>
            <person name="Pitt A."/>
            <person name="Nakai R."/>
            <person name="Naganuma T."/>
            <person name="Lang E."/>
        </authorList>
    </citation>
    <scope>NUCLEOTIDE SEQUENCE [LARGE SCALE GENOMIC DNA]</scope>
    <source>
        <strain evidence="3 4">MWH-Nonnen-W8red</strain>
    </source>
</reference>
<keyword evidence="1" id="KW-0489">Methyltransferase</keyword>
<sequence length="304" mass="34683">MKKNRPSDTAIIISKSIALASGNPHLKSIVDPKALELNFKFLESAIGWQSNLFKSSGRYSLTKFLYNFLESITLPGIQLHYLLRKLQIEKLVLEADKALNGLKQIVIIGGGADSLGIRLAEAKQNINVFEIDHPATQIIKSKAFKNYATDGIKNFYLMPVDLSKIDLQDALINTHHFSFNKKTVFVAEGVFPYLPIHVVTKTLKIMNLFPNESAQFIFTYLSPNDNGNLKLSNESKIVSFWLKIKKEPYLWGYQSKEIDNLLLELNFKPGNHYITDSLKDDYFKQNIYKYKDIPKGEIITFSRN</sequence>
<dbReference type="Gene3D" id="3.40.50.150">
    <property type="entry name" value="Vaccinia Virus protein VP39"/>
    <property type="match status" value="1"/>
</dbReference>
<gene>
    <name evidence="3" type="ORF">AXG55_10415</name>
</gene>
<dbReference type="KEGG" id="saqi:AXG55_10415"/>
<dbReference type="InterPro" id="IPR029063">
    <property type="entry name" value="SAM-dependent_MTases_sf"/>
</dbReference>
<dbReference type="Proteomes" id="UP000184731">
    <property type="component" value="Chromosome"/>
</dbReference>
<dbReference type="PANTHER" id="PTHR43619">
    <property type="entry name" value="S-ADENOSYL-L-METHIONINE-DEPENDENT METHYLTRANSFERASE YKTD-RELATED"/>
    <property type="match status" value="1"/>
</dbReference>
<accession>A0A1L4D274</accession>
<dbReference type="PANTHER" id="PTHR43619:SF2">
    <property type="entry name" value="S-ADENOSYL-L-METHIONINE-DEPENDENT METHYLTRANSFERASES SUPERFAMILY PROTEIN"/>
    <property type="match status" value="1"/>
</dbReference>
<dbReference type="EMBL" id="CP017834">
    <property type="protein sequence ID" value="APJ04296.1"/>
    <property type="molecule type" value="Genomic_DNA"/>
</dbReference>
<evidence type="ECO:0000256" key="2">
    <source>
        <dbReference type="ARBA" id="ARBA00022679"/>
    </source>
</evidence>
<protein>
    <recommendedName>
        <fullName evidence="5">S-adenosyl-L-methionine-dependent methyltransferase</fullName>
    </recommendedName>
</protein>
<evidence type="ECO:0000313" key="3">
    <source>
        <dbReference type="EMBL" id="APJ04296.1"/>
    </source>
</evidence>
<dbReference type="InterPro" id="IPR007213">
    <property type="entry name" value="Ppm1/Ppm2/Tcmp"/>
</dbReference>
<dbReference type="Pfam" id="PF04072">
    <property type="entry name" value="LCM"/>
    <property type="match status" value="1"/>
</dbReference>
<keyword evidence="4" id="KW-1185">Reference proteome</keyword>
<evidence type="ECO:0008006" key="5">
    <source>
        <dbReference type="Google" id="ProtNLM"/>
    </source>
</evidence>